<name>A0A6M6JUL3_9PSEU</name>
<geneLocation type="plasmid" evidence="4 5">
    <name>unnamed1</name>
</geneLocation>
<dbReference type="Pfam" id="PF00440">
    <property type="entry name" value="TetR_N"/>
    <property type="match status" value="1"/>
</dbReference>
<evidence type="ECO:0000259" key="3">
    <source>
        <dbReference type="PROSITE" id="PS50977"/>
    </source>
</evidence>
<organism evidence="4 5">
    <name type="scientific">Pseudonocardia broussonetiae</name>
    <dbReference type="NCBI Taxonomy" id="2736640"/>
    <lineage>
        <taxon>Bacteria</taxon>
        <taxon>Bacillati</taxon>
        <taxon>Actinomycetota</taxon>
        <taxon>Actinomycetes</taxon>
        <taxon>Pseudonocardiales</taxon>
        <taxon>Pseudonocardiaceae</taxon>
        <taxon>Pseudonocardia</taxon>
    </lineage>
</organism>
<dbReference type="Proteomes" id="UP000505377">
    <property type="component" value="Plasmid unnamed1"/>
</dbReference>
<dbReference type="PROSITE" id="PS50977">
    <property type="entry name" value="HTH_TETR_2"/>
    <property type="match status" value="1"/>
</dbReference>
<dbReference type="InterPro" id="IPR009057">
    <property type="entry name" value="Homeodomain-like_sf"/>
</dbReference>
<gene>
    <name evidence="4" type="ORF">HOP40_34835</name>
</gene>
<evidence type="ECO:0000256" key="1">
    <source>
        <dbReference type="ARBA" id="ARBA00023125"/>
    </source>
</evidence>
<feature type="domain" description="HTH tetR-type" evidence="3">
    <location>
        <begin position="1"/>
        <end position="60"/>
    </location>
</feature>
<dbReference type="InterPro" id="IPR001647">
    <property type="entry name" value="HTH_TetR"/>
</dbReference>
<dbReference type="InterPro" id="IPR041479">
    <property type="entry name" value="TetR_CgmR_C"/>
</dbReference>
<sequence>MSVRERVLDALQELILGGDPVPSLDAVAAAAGVSKGGLLHHFRDRRALAHGLVHRALAEIDAAMTAAAAQGSAAETWLRLSAVDGPELVAARALLSLVRVTASGIDLPPEVAQAVARWQAMITTEIGDPVRGDLVRLVGDGLFLETLAGDPPNRARVDALVGYLLAGR</sequence>
<dbReference type="AlphaFoldDB" id="A0A6M6JUL3"/>
<keyword evidence="1 2" id="KW-0238">DNA-binding</keyword>
<dbReference type="Gene3D" id="1.10.357.10">
    <property type="entry name" value="Tetracycline Repressor, domain 2"/>
    <property type="match status" value="1"/>
</dbReference>
<feature type="DNA-binding region" description="H-T-H motif" evidence="2">
    <location>
        <begin position="23"/>
        <end position="42"/>
    </location>
</feature>
<keyword evidence="4" id="KW-0614">Plasmid</keyword>
<dbReference type="GO" id="GO:0003677">
    <property type="term" value="F:DNA binding"/>
    <property type="evidence" value="ECO:0007669"/>
    <property type="project" value="UniProtKB-UniRule"/>
</dbReference>
<reference evidence="4 5" key="1">
    <citation type="submission" date="2020-05" db="EMBL/GenBank/DDBJ databases">
        <authorList>
            <person name="Mo P."/>
        </authorList>
    </citation>
    <scope>NUCLEOTIDE SEQUENCE [LARGE SCALE GENOMIC DNA]</scope>
    <source>
        <strain evidence="4 5">Gen01</strain>
        <plasmid evidence="4 5">unnamed1</plasmid>
    </source>
</reference>
<evidence type="ECO:0000256" key="2">
    <source>
        <dbReference type="PROSITE-ProRule" id="PRU00335"/>
    </source>
</evidence>
<dbReference type="SUPFAM" id="SSF46689">
    <property type="entry name" value="Homeodomain-like"/>
    <property type="match status" value="1"/>
</dbReference>
<proteinExistence type="predicted"/>
<keyword evidence="5" id="KW-1185">Reference proteome</keyword>
<accession>A0A6M6JUL3</accession>
<dbReference type="KEGG" id="pbro:HOP40_34835"/>
<dbReference type="EMBL" id="CP053565">
    <property type="protein sequence ID" value="QJY51160.1"/>
    <property type="molecule type" value="Genomic_DNA"/>
</dbReference>
<dbReference type="RefSeq" id="WP_172169948.1">
    <property type="nucleotide sequence ID" value="NZ_CP053565.1"/>
</dbReference>
<evidence type="ECO:0000313" key="5">
    <source>
        <dbReference type="Proteomes" id="UP000505377"/>
    </source>
</evidence>
<protein>
    <submittedName>
        <fullName evidence="4">TetR/AcrR family transcriptional regulator</fullName>
    </submittedName>
</protein>
<dbReference type="Pfam" id="PF17937">
    <property type="entry name" value="TetR_C_28"/>
    <property type="match status" value="1"/>
</dbReference>
<evidence type="ECO:0000313" key="4">
    <source>
        <dbReference type="EMBL" id="QJY51160.1"/>
    </source>
</evidence>